<keyword evidence="11" id="KW-1185">Reference proteome</keyword>
<dbReference type="Gene3D" id="1.10.1040.10">
    <property type="entry name" value="N-(1-d-carboxylethyl)-l-norvaline Dehydrogenase, domain 2"/>
    <property type="match status" value="1"/>
</dbReference>
<reference evidence="10 11" key="1">
    <citation type="journal article" date="2018" name="Nat. Ecol. Evol.">
        <title>Pezizomycetes genomes reveal the molecular basis of ectomycorrhizal truffle lifestyle.</title>
        <authorList>
            <person name="Murat C."/>
            <person name="Payen T."/>
            <person name="Noel B."/>
            <person name="Kuo A."/>
            <person name="Morin E."/>
            <person name="Chen J."/>
            <person name="Kohler A."/>
            <person name="Krizsan K."/>
            <person name="Balestrini R."/>
            <person name="Da Silva C."/>
            <person name="Montanini B."/>
            <person name="Hainaut M."/>
            <person name="Levati E."/>
            <person name="Barry K.W."/>
            <person name="Belfiori B."/>
            <person name="Cichocki N."/>
            <person name="Clum A."/>
            <person name="Dockter R.B."/>
            <person name="Fauchery L."/>
            <person name="Guy J."/>
            <person name="Iotti M."/>
            <person name="Le Tacon F."/>
            <person name="Lindquist E.A."/>
            <person name="Lipzen A."/>
            <person name="Malagnac F."/>
            <person name="Mello A."/>
            <person name="Molinier V."/>
            <person name="Miyauchi S."/>
            <person name="Poulain J."/>
            <person name="Riccioni C."/>
            <person name="Rubini A."/>
            <person name="Sitrit Y."/>
            <person name="Splivallo R."/>
            <person name="Traeger S."/>
            <person name="Wang M."/>
            <person name="Zifcakova L."/>
            <person name="Wipf D."/>
            <person name="Zambonelli A."/>
            <person name="Paolocci F."/>
            <person name="Nowrousian M."/>
            <person name="Ottonello S."/>
            <person name="Baldrian P."/>
            <person name="Spatafora J.W."/>
            <person name="Henrissat B."/>
            <person name="Nagy L.G."/>
            <person name="Aury J.M."/>
            <person name="Wincker P."/>
            <person name="Grigoriev I.V."/>
            <person name="Bonfante P."/>
            <person name="Martin F.M."/>
        </authorList>
    </citation>
    <scope>NUCLEOTIDE SEQUENCE [LARGE SCALE GENOMIC DNA]</scope>
    <source>
        <strain evidence="10 11">ATCC MYA-4762</strain>
    </source>
</reference>
<dbReference type="SUPFAM" id="SSF48179">
    <property type="entry name" value="6-phosphogluconate dehydrogenase C-terminal domain-like"/>
    <property type="match status" value="1"/>
</dbReference>
<dbReference type="InterPro" id="IPR023027">
    <property type="entry name" value="Mannitol_DH_CS"/>
</dbReference>
<dbReference type="NCBIfam" id="NF002646">
    <property type="entry name" value="PRK02318.1-2"/>
    <property type="match status" value="1"/>
</dbReference>
<dbReference type="NCBIfam" id="NF002650">
    <property type="entry name" value="PRK02318.2-2"/>
    <property type="match status" value="1"/>
</dbReference>
<evidence type="ECO:0000313" key="10">
    <source>
        <dbReference type="EMBL" id="RPB25092.1"/>
    </source>
</evidence>
<dbReference type="InterPro" id="IPR013328">
    <property type="entry name" value="6PGD_dom2"/>
</dbReference>
<evidence type="ECO:0000256" key="2">
    <source>
        <dbReference type="ARBA" id="ARBA00011245"/>
    </source>
</evidence>
<dbReference type="InterPro" id="IPR013131">
    <property type="entry name" value="Mannitol_DH_N"/>
</dbReference>
<dbReference type="PANTHER" id="PTHR30524">
    <property type="entry name" value="MANNITOL-1-PHOSPHATE 5-DEHYDROGENASE"/>
    <property type="match status" value="1"/>
</dbReference>
<dbReference type="NCBIfam" id="NF002652">
    <property type="entry name" value="PRK02318.2-5"/>
    <property type="match status" value="1"/>
</dbReference>
<gene>
    <name evidence="10" type="ORF">L211DRAFT_823337</name>
</gene>
<dbReference type="InterPro" id="IPR023028">
    <property type="entry name" value="Mannitol_1_phos_5_DH"/>
</dbReference>
<accession>A0A3N4LV65</accession>
<dbReference type="PROSITE" id="PS00974">
    <property type="entry name" value="MANNITOL_DHGENASE"/>
    <property type="match status" value="1"/>
</dbReference>
<dbReference type="Gene3D" id="3.40.50.720">
    <property type="entry name" value="NAD(P)-binding Rossmann-like Domain"/>
    <property type="match status" value="1"/>
</dbReference>
<evidence type="ECO:0000256" key="5">
    <source>
        <dbReference type="ARBA" id="ARBA00023002"/>
    </source>
</evidence>
<evidence type="ECO:0000313" key="11">
    <source>
        <dbReference type="Proteomes" id="UP000267821"/>
    </source>
</evidence>
<dbReference type="InterPro" id="IPR000669">
    <property type="entry name" value="Mannitol_DH"/>
</dbReference>
<dbReference type="STRING" id="1051890.A0A3N4LV65"/>
<feature type="domain" description="Mannitol dehydrogenase N-terminal" evidence="8">
    <location>
        <begin position="4"/>
        <end position="203"/>
    </location>
</feature>
<dbReference type="PRINTS" id="PR00084">
    <property type="entry name" value="MTLDHDRGNASE"/>
</dbReference>
<dbReference type="EMBL" id="ML121539">
    <property type="protein sequence ID" value="RPB25092.1"/>
    <property type="molecule type" value="Genomic_DNA"/>
</dbReference>
<organism evidence="10 11">
    <name type="scientific">Terfezia boudieri ATCC MYA-4762</name>
    <dbReference type="NCBI Taxonomy" id="1051890"/>
    <lineage>
        <taxon>Eukaryota</taxon>
        <taxon>Fungi</taxon>
        <taxon>Dikarya</taxon>
        <taxon>Ascomycota</taxon>
        <taxon>Pezizomycotina</taxon>
        <taxon>Pezizomycetes</taxon>
        <taxon>Pezizales</taxon>
        <taxon>Pezizaceae</taxon>
        <taxon>Terfezia</taxon>
    </lineage>
</organism>
<comment type="subunit">
    <text evidence="2">Monomer.</text>
</comment>
<evidence type="ECO:0000256" key="6">
    <source>
        <dbReference type="ARBA" id="ARBA00023027"/>
    </source>
</evidence>
<dbReference type="InterPro" id="IPR008927">
    <property type="entry name" value="6-PGluconate_DH-like_C_sf"/>
</dbReference>
<evidence type="ECO:0000256" key="4">
    <source>
        <dbReference type="ARBA" id="ARBA00016219"/>
    </source>
</evidence>
<dbReference type="InterPro" id="IPR013118">
    <property type="entry name" value="Mannitol_DH_C"/>
</dbReference>
<dbReference type="AlphaFoldDB" id="A0A3N4LV65"/>
<evidence type="ECO:0000259" key="9">
    <source>
        <dbReference type="Pfam" id="PF08125"/>
    </source>
</evidence>
<dbReference type="Pfam" id="PF08125">
    <property type="entry name" value="Mannitol_dh_C"/>
    <property type="match status" value="1"/>
</dbReference>
<dbReference type="OrthoDB" id="418169at2759"/>
<comment type="similarity">
    <text evidence="1">Belongs to the mannitol dehydrogenase family.</text>
</comment>
<dbReference type="InParanoid" id="A0A3N4LV65"/>
<keyword evidence="6" id="KW-0520">NAD</keyword>
<dbReference type="Proteomes" id="UP000267821">
    <property type="component" value="Unassembled WGS sequence"/>
</dbReference>
<dbReference type="SUPFAM" id="SSF51735">
    <property type="entry name" value="NAD(P)-binding Rossmann-fold domains"/>
    <property type="match status" value="1"/>
</dbReference>
<protein>
    <recommendedName>
        <fullName evidence="4">Mannitol-1-phosphate 5-dehydrogenase</fullName>
        <ecNumber evidence="3">1.1.1.17</ecNumber>
    </recommendedName>
</protein>
<dbReference type="HAMAP" id="MF_00196">
    <property type="entry name" value="Mannitol_dehydrog"/>
    <property type="match status" value="1"/>
</dbReference>
<sequence>MAPRALQFGAGSIGRGFIGALLTQSGYHVTFADVNQPLIDAINEEKEYHIHILLPDGAETTTTSGTDISGCNSNGKGIIEEIVNASIITTAVGPDVLKYVAPTLARGFSEKRKRREQAEYLNVIACENRVGASSLLKELVLDNMESEKDKKYLEGYIGFPNCSVDRIVPPPSADKAPIDHPTLDVDVELFHEWIVERKALKGNPPFPIGVKGMRLTDRLEAYVERKLFTLNTGHAMTAYLGFLKSYDTISESIHDEEIARNVRHAMQESGVALERKYNFDTDAHAAYIDKIINRFRNPHLKDECVRVGREPLRKLGRNDRFVGPAQLCKVYGLPNKHLCRGIAAAMRYESDDDPQSVELQDRIKRDGVEKVAIELTGWTEDDAEIGHIMWNYKDLEKLQTRRTSSTA</sequence>
<name>A0A3N4LV65_9PEZI</name>
<comment type="catalytic activity">
    <reaction evidence="7">
        <text>D-mannitol 1-phosphate + NAD(+) = beta-D-fructose 6-phosphate + NADH + H(+)</text>
        <dbReference type="Rhea" id="RHEA:19661"/>
        <dbReference type="ChEBI" id="CHEBI:15378"/>
        <dbReference type="ChEBI" id="CHEBI:57540"/>
        <dbReference type="ChEBI" id="CHEBI:57634"/>
        <dbReference type="ChEBI" id="CHEBI:57945"/>
        <dbReference type="ChEBI" id="CHEBI:61381"/>
        <dbReference type="EC" id="1.1.1.17"/>
    </reaction>
</comment>
<evidence type="ECO:0000256" key="1">
    <source>
        <dbReference type="ARBA" id="ARBA00006541"/>
    </source>
</evidence>
<dbReference type="Pfam" id="PF01232">
    <property type="entry name" value="Mannitol_dh"/>
    <property type="match status" value="1"/>
</dbReference>
<keyword evidence="5" id="KW-0560">Oxidoreductase</keyword>
<dbReference type="InterPro" id="IPR036291">
    <property type="entry name" value="NAD(P)-bd_dom_sf"/>
</dbReference>
<proteinExistence type="inferred from homology"/>
<evidence type="ECO:0000256" key="7">
    <source>
        <dbReference type="ARBA" id="ARBA00048615"/>
    </source>
</evidence>
<dbReference type="EC" id="1.1.1.17" evidence="3"/>
<dbReference type="GO" id="GO:0005829">
    <property type="term" value="C:cytosol"/>
    <property type="evidence" value="ECO:0007669"/>
    <property type="project" value="TreeGrafter"/>
</dbReference>
<dbReference type="GO" id="GO:0008926">
    <property type="term" value="F:mannitol-1-phosphate 5-dehydrogenase activity"/>
    <property type="evidence" value="ECO:0007669"/>
    <property type="project" value="UniProtKB-EC"/>
</dbReference>
<dbReference type="PANTHER" id="PTHR30524:SF0">
    <property type="entry name" value="ALTRONATE OXIDOREDUCTASE-RELATED"/>
    <property type="match status" value="1"/>
</dbReference>
<feature type="domain" description="Mannitol dehydrogenase C-terminal" evidence="9">
    <location>
        <begin position="219"/>
        <end position="364"/>
    </location>
</feature>
<evidence type="ECO:0000256" key="3">
    <source>
        <dbReference type="ARBA" id="ARBA00012939"/>
    </source>
</evidence>
<dbReference type="GO" id="GO:0019592">
    <property type="term" value="P:mannitol catabolic process"/>
    <property type="evidence" value="ECO:0007669"/>
    <property type="project" value="TreeGrafter"/>
</dbReference>
<evidence type="ECO:0000259" key="8">
    <source>
        <dbReference type="Pfam" id="PF01232"/>
    </source>
</evidence>